<dbReference type="PANTHER" id="PTHR37943">
    <property type="entry name" value="PROTEIN VES"/>
    <property type="match status" value="1"/>
</dbReference>
<dbReference type="EMBL" id="JBHRVV010000001">
    <property type="protein sequence ID" value="MFC3459741.1"/>
    <property type="molecule type" value="Genomic_DNA"/>
</dbReference>
<dbReference type="Gene3D" id="2.60.120.10">
    <property type="entry name" value="Jelly Rolls"/>
    <property type="match status" value="1"/>
</dbReference>
<dbReference type="PANTHER" id="PTHR37943:SF1">
    <property type="entry name" value="PROTEIN VES"/>
    <property type="match status" value="1"/>
</dbReference>
<keyword evidence="2" id="KW-1185">Reference proteome</keyword>
<dbReference type="Proteomes" id="UP001595665">
    <property type="component" value="Unassembled WGS sequence"/>
</dbReference>
<protein>
    <submittedName>
        <fullName evidence="1">HutD family protein</fullName>
    </submittedName>
</protein>
<dbReference type="SUPFAM" id="SSF51182">
    <property type="entry name" value="RmlC-like cupins"/>
    <property type="match status" value="1"/>
</dbReference>
<comment type="caution">
    <text evidence="1">The sequence shown here is derived from an EMBL/GenBank/DDBJ whole genome shotgun (WGS) entry which is preliminary data.</text>
</comment>
<dbReference type="CDD" id="cd20293">
    <property type="entry name" value="cupin_HutD_N"/>
    <property type="match status" value="1"/>
</dbReference>
<accession>A0ABV7PMV6</accession>
<gene>
    <name evidence="1" type="ORF">ACFOPH_16015</name>
</gene>
<organism evidence="1 2">
    <name type="scientific">Massilia haematophila</name>
    <dbReference type="NCBI Taxonomy" id="457923"/>
    <lineage>
        <taxon>Bacteria</taxon>
        <taxon>Pseudomonadati</taxon>
        <taxon>Pseudomonadota</taxon>
        <taxon>Betaproteobacteria</taxon>
        <taxon>Burkholderiales</taxon>
        <taxon>Oxalobacteraceae</taxon>
        <taxon>Telluria group</taxon>
        <taxon>Massilia</taxon>
    </lineage>
</organism>
<dbReference type="InterPro" id="IPR010282">
    <property type="entry name" value="Uncharacterised_HutD/Ves"/>
</dbReference>
<evidence type="ECO:0000313" key="1">
    <source>
        <dbReference type="EMBL" id="MFC3459741.1"/>
    </source>
</evidence>
<sequence>MNILIPFAGLSAVPWKNGGGTTTTIAVGPPEATFDNFDWRVSLATIAEDGPFSTFPGVDRTLALVDGHGMTLDIDGTERVILCESGPVLAFDGESEVVAKLNRGPTTDFNVMTRSERCYHQFGRRRLSGKSTFVARADLTILFLAEGESLEIASDAERIGLVRYDAVMFDPGTVWSLETTQATIFIVDIFYYSEDEDE</sequence>
<proteinExistence type="predicted"/>
<dbReference type="InterPro" id="IPR011051">
    <property type="entry name" value="RmlC_Cupin_sf"/>
</dbReference>
<reference evidence="2" key="1">
    <citation type="journal article" date="2019" name="Int. J. Syst. Evol. Microbiol.">
        <title>The Global Catalogue of Microorganisms (GCM) 10K type strain sequencing project: providing services to taxonomists for standard genome sequencing and annotation.</title>
        <authorList>
            <consortium name="The Broad Institute Genomics Platform"/>
            <consortium name="The Broad Institute Genome Sequencing Center for Infectious Disease"/>
            <person name="Wu L."/>
            <person name="Ma J."/>
        </authorList>
    </citation>
    <scope>NUCLEOTIDE SEQUENCE [LARGE SCALE GENOMIC DNA]</scope>
    <source>
        <strain evidence="2">CCM 7480</strain>
    </source>
</reference>
<dbReference type="Pfam" id="PF05962">
    <property type="entry name" value="HutD"/>
    <property type="match status" value="1"/>
</dbReference>
<dbReference type="RefSeq" id="WP_379736361.1">
    <property type="nucleotide sequence ID" value="NZ_JBHRVV010000001.1"/>
</dbReference>
<name>A0ABV7PMV6_9BURK</name>
<dbReference type="InterPro" id="IPR014710">
    <property type="entry name" value="RmlC-like_jellyroll"/>
</dbReference>
<evidence type="ECO:0000313" key="2">
    <source>
        <dbReference type="Proteomes" id="UP001595665"/>
    </source>
</evidence>